<accession>A0A9X2PZ78</accession>
<dbReference type="SUPFAM" id="SSF69593">
    <property type="entry name" value="Glycerol-3-phosphate (1)-acyltransferase"/>
    <property type="match status" value="1"/>
</dbReference>
<feature type="domain" description="Phospholipid/glycerol acyltransferase" evidence="1">
    <location>
        <begin position="38"/>
        <end position="150"/>
    </location>
</feature>
<dbReference type="SMART" id="SM00563">
    <property type="entry name" value="PlsC"/>
    <property type="match status" value="1"/>
</dbReference>
<dbReference type="EMBL" id="JANUAU010000002">
    <property type="protein sequence ID" value="MCS3676733.1"/>
    <property type="molecule type" value="Genomic_DNA"/>
</dbReference>
<dbReference type="RefSeq" id="WP_259079455.1">
    <property type="nucleotide sequence ID" value="NZ_JANUAU010000002.1"/>
</dbReference>
<gene>
    <name evidence="2" type="ORF">GGP71_000640</name>
</gene>
<evidence type="ECO:0000313" key="2">
    <source>
        <dbReference type="EMBL" id="MCS3676733.1"/>
    </source>
</evidence>
<comment type="caution">
    <text evidence="2">The sequence shown here is derived from an EMBL/GenBank/DDBJ whole genome shotgun (WGS) entry which is preliminary data.</text>
</comment>
<dbReference type="GO" id="GO:0016746">
    <property type="term" value="F:acyltransferase activity"/>
    <property type="evidence" value="ECO:0007669"/>
    <property type="project" value="UniProtKB-KW"/>
</dbReference>
<dbReference type="AlphaFoldDB" id="A0A9X2PZ78"/>
<keyword evidence="2" id="KW-0808">Transferase</keyword>
<name>A0A9X2PZ78_9BACT</name>
<dbReference type="InterPro" id="IPR002123">
    <property type="entry name" value="Plipid/glycerol_acylTrfase"/>
</dbReference>
<sequence length="225" mass="26289">MAPVRRLVAALLRWDLHRAFRRVQWVGPEPTALPDGPVIAYANHHHFYDGHLAWLLFRQHLDRPPTLWMAEWDRFPFFAAVGAQPFPPDDPARRAATVRRTARRFRARPRTVLVYYPGGTLHRPEDGIQAFSADAVTRLARLYPTATWWPYAVHVTWRNEATPTALLTGGSPHEADGQEHARLRRLWHRLQAPQDRPTTTLLRGHRSMEEWWDFSFASSFFERYL</sequence>
<dbReference type="Proteomes" id="UP001155027">
    <property type="component" value="Unassembled WGS sequence"/>
</dbReference>
<organism evidence="2 3">
    <name type="scientific">Salinibacter ruber</name>
    <dbReference type="NCBI Taxonomy" id="146919"/>
    <lineage>
        <taxon>Bacteria</taxon>
        <taxon>Pseudomonadati</taxon>
        <taxon>Rhodothermota</taxon>
        <taxon>Rhodothermia</taxon>
        <taxon>Rhodothermales</taxon>
        <taxon>Salinibacteraceae</taxon>
        <taxon>Salinibacter</taxon>
    </lineage>
</organism>
<proteinExistence type="predicted"/>
<evidence type="ECO:0000313" key="3">
    <source>
        <dbReference type="Proteomes" id="UP001155027"/>
    </source>
</evidence>
<evidence type="ECO:0000259" key="1">
    <source>
        <dbReference type="SMART" id="SM00563"/>
    </source>
</evidence>
<keyword evidence="2" id="KW-0012">Acyltransferase</keyword>
<reference evidence="2" key="1">
    <citation type="submission" date="2022-08" db="EMBL/GenBank/DDBJ databases">
        <title>Genomic Encyclopedia of Type Strains, Phase V (KMG-V): Genome sequencing to study the core and pangenomes of soil and plant-associated prokaryotes.</title>
        <authorList>
            <person name="Whitman W."/>
        </authorList>
    </citation>
    <scope>NUCLEOTIDE SEQUENCE</scope>
    <source>
        <strain evidence="2">0</strain>
    </source>
</reference>
<dbReference type="Pfam" id="PF01553">
    <property type="entry name" value="Acyltransferase"/>
    <property type="match status" value="1"/>
</dbReference>
<protein>
    <submittedName>
        <fullName evidence="2">1-acyl-sn-glycerol-3-phosphate acyltransferase</fullName>
    </submittedName>
</protein>